<keyword evidence="1" id="KW-0472">Membrane</keyword>
<sequence>MRNGQIQQWCRFHHGRRSLGYAALILFGILLSVWFHLLGPMLTLAQTSTGSVTTNEAAPFNQPGFYPIQQNLPADLYRPTGEWVGRLILPRVEQFQQLQEAKQETDWAWFEVYHAPTANRALVGKIVRLGWSRDPRVQNYVKAGTRDVRFTPDVKRSMATGRIHPLRLDGRNQVGPLQSLAGFRPQDDVTVVLAGDITVEGNGAVTPPPPSIQSPTLRVSREPLLETGRYVALVQFVAAIVPPTGYNLPAQCPGGEPCASEFFRVRHYNPKTKRFDGVEAVLRVPQQPPDSNGVFFSTPRDLEKSPVGKAGWYVYGAQDKNGMFTVQALKPRSLFQLVPTDVVLGRSKALEYIRYQNWADTPPRKGTTQSVLVTERGVQPNAAIAAWQAGFNKNTPISSHALVIHLFGARGGQGKLGELGPLGTYTGHFAYGLAEVVRDQFTQEPQFDITYVQIYANNNPGIMSGVNTWANYMGNLQRGKMGTHPVSDILVKLDTISNSHFETFVLKSEPLKACALNFMNGRMGIPAIDSCSK</sequence>
<comment type="caution">
    <text evidence="2">The sequence shown here is derived from an EMBL/GenBank/DDBJ whole genome shotgun (WGS) entry which is preliminary data.</text>
</comment>
<protein>
    <submittedName>
        <fullName evidence="2">Uncharacterized protein</fullName>
    </submittedName>
</protein>
<accession>A0A7C3KEA7</accession>
<dbReference type="EMBL" id="DSRU01000126">
    <property type="protein sequence ID" value="HFM97931.1"/>
    <property type="molecule type" value="Genomic_DNA"/>
</dbReference>
<feature type="transmembrane region" description="Helical" evidence="1">
    <location>
        <begin position="21"/>
        <end position="42"/>
    </location>
</feature>
<proteinExistence type="predicted"/>
<dbReference type="AlphaFoldDB" id="A0A7C3KEA7"/>
<keyword evidence="1" id="KW-1133">Transmembrane helix</keyword>
<gene>
    <name evidence="2" type="ORF">ENR64_09220</name>
</gene>
<reference evidence="2" key="1">
    <citation type="journal article" date="2020" name="mSystems">
        <title>Genome- and Community-Level Interaction Insights into Carbon Utilization and Element Cycling Functions of Hydrothermarchaeota in Hydrothermal Sediment.</title>
        <authorList>
            <person name="Zhou Z."/>
            <person name="Liu Y."/>
            <person name="Xu W."/>
            <person name="Pan J."/>
            <person name="Luo Z.H."/>
            <person name="Li M."/>
        </authorList>
    </citation>
    <scope>NUCLEOTIDE SEQUENCE [LARGE SCALE GENOMIC DNA]</scope>
    <source>
        <strain evidence="2">SpSt-418</strain>
    </source>
</reference>
<evidence type="ECO:0000313" key="2">
    <source>
        <dbReference type="EMBL" id="HFM97931.1"/>
    </source>
</evidence>
<evidence type="ECO:0000256" key="1">
    <source>
        <dbReference type="SAM" id="Phobius"/>
    </source>
</evidence>
<keyword evidence="1" id="KW-0812">Transmembrane</keyword>
<name>A0A7C3KEA7_9CYAN</name>
<organism evidence="2">
    <name type="scientific">Oscillatoriales cyanobacterium SpSt-418</name>
    <dbReference type="NCBI Taxonomy" id="2282169"/>
    <lineage>
        <taxon>Bacteria</taxon>
        <taxon>Bacillati</taxon>
        <taxon>Cyanobacteriota</taxon>
        <taxon>Cyanophyceae</taxon>
        <taxon>Oscillatoriophycideae</taxon>
        <taxon>Oscillatoriales</taxon>
    </lineage>
</organism>